<evidence type="ECO:0000256" key="1">
    <source>
        <dbReference type="SAM" id="MobiDB-lite"/>
    </source>
</evidence>
<organism evidence="4 5">
    <name type="scientific">Halobiforma nitratireducens JCM 10879</name>
    <dbReference type="NCBI Taxonomy" id="1227454"/>
    <lineage>
        <taxon>Archaea</taxon>
        <taxon>Methanobacteriati</taxon>
        <taxon>Methanobacteriota</taxon>
        <taxon>Stenosarchaea group</taxon>
        <taxon>Halobacteria</taxon>
        <taxon>Halobacteriales</taxon>
        <taxon>Natrialbaceae</taxon>
        <taxon>Halobiforma</taxon>
    </lineage>
</organism>
<evidence type="ECO:0000259" key="3">
    <source>
        <dbReference type="Pfam" id="PF18911"/>
    </source>
</evidence>
<comment type="caution">
    <text evidence="4">The sequence shown here is derived from an EMBL/GenBank/DDBJ whole genome shotgun (WGS) entry which is preliminary data.</text>
</comment>
<evidence type="ECO:0000256" key="2">
    <source>
        <dbReference type="SAM" id="Phobius"/>
    </source>
</evidence>
<evidence type="ECO:0000313" key="4">
    <source>
        <dbReference type="EMBL" id="EMA37853.1"/>
    </source>
</evidence>
<name>M0LXE9_9EURY</name>
<keyword evidence="5" id="KW-1185">Reference proteome</keyword>
<dbReference type="OrthoDB" id="206329at2157"/>
<proteinExistence type="predicted"/>
<dbReference type="SUPFAM" id="SSF49299">
    <property type="entry name" value="PKD domain"/>
    <property type="match status" value="1"/>
</dbReference>
<dbReference type="SUPFAM" id="SSF49478">
    <property type="entry name" value="Cna protein B-type domain"/>
    <property type="match status" value="1"/>
</dbReference>
<evidence type="ECO:0000313" key="5">
    <source>
        <dbReference type="Proteomes" id="UP000011607"/>
    </source>
</evidence>
<dbReference type="Pfam" id="PF18911">
    <property type="entry name" value="PKD_4"/>
    <property type="match status" value="1"/>
</dbReference>
<keyword evidence="2" id="KW-0472">Membrane</keyword>
<gene>
    <name evidence="4" type="ORF">C446_10520</name>
</gene>
<feature type="region of interest" description="Disordered" evidence="1">
    <location>
        <begin position="34"/>
        <end position="143"/>
    </location>
</feature>
<keyword evidence="2" id="KW-0812">Transmembrane</keyword>
<accession>M0LXE9</accession>
<dbReference type="RefSeq" id="WP_006673019.1">
    <property type="nucleotide sequence ID" value="NZ_AOMA01000102.1"/>
</dbReference>
<feature type="domain" description="PKD" evidence="3">
    <location>
        <begin position="115"/>
        <end position="195"/>
    </location>
</feature>
<dbReference type="InterPro" id="IPR013783">
    <property type="entry name" value="Ig-like_fold"/>
</dbReference>
<feature type="compositionally biased region" description="Acidic residues" evidence="1">
    <location>
        <begin position="59"/>
        <end position="113"/>
    </location>
</feature>
<dbReference type="eggNOG" id="arCOG00702">
    <property type="taxonomic scope" value="Archaea"/>
</dbReference>
<sequence length="757" mass="79539">MSGPLTGLAAKWALVVGLLALLVAVTAVPAIAGAEPAAVTGDDEQRTESGQLTTGGVDANEDNDGNNGNDGDEEDDGDGGDDGEDGNDDDDESDEDDGDDGDNGDDEDDENETAVEPTAVVDAPDSIGVGTTVTLDASDSEPEDEIESYNWTIHEEDGTYLENTSVPTLEYTFDDPGDKDVFLEVETDEKRAATSTVVDVEKPTVTGSVVHHDGDASASDKVALYDGDEAITTAETADDGSFTLPIEEPGTYGLIYRNDDLLSGESDFDPDGRVDLYAIETITVDDGSADIGTVTLPEPNDLEIVVVGSESDLPVENATVTYTHEHDGVSASTVVSTGEEGYAPAEEETPIGVVGDIDIEIETPDGFIEESVSESMTVNRDTQKRIELQERINASLAVEQEPVPVGENVTVTLEENRGTAQTISWTVGGERTTETQNRSIDIVVTGPKIDNETVDIAATVTGVNGKSDDPETSVPVNLPELQLNAPERTNAYESFTATASYDTKSGEIGVERYDWQLYDENGSVVDSKRPAGSSVAFAVDSVGNYTIDLSVRDESDYTVSANTTVEVDTVPSWVEFGASYVEIEDVSAPSSVETGETVSITVTATNVGEEPDVSEISVANETALLEQRTVELGDGETDTVTLEYTAPDRPGNDTLSISTGDDRASHSYTVVANSSSNATANGDGENGTADGPQQLDLLPTPAVGAEVSGASMSSDRLGTVLLGTATTTILGGFGLLGYVVYTRPRESGAEWLLPGRE</sequence>
<dbReference type="InterPro" id="IPR000601">
    <property type="entry name" value="PKD_dom"/>
</dbReference>
<dbReference type="AlphaFoldDB" id="M0LXE9"/>
<dbReference type="EMBL" id="AOMA01000102">
    <property type="protein sequence ID" value="EMA37853.1"/>
    <property type="molecule type" value="Genomic_DNA"/>
</dbReference>
<dbReference type="InterPro" id="IPR035986">
    <property type="entry name" value="PKD_dom_sf"/>
</dbReference>
<feature type="transmembrane region" description="Helical" evidence="2">
    <location>
        <begin position="720"/>
        <end position="741"/>
    </location>
</feature>
<reference evidence="4 5" key="1">
    <citation type="journal article" date="2014" name="PLoS Genet.">
        <title>Phylogenetically driven sequencing of extremely halophilic archaea reveals strategies for static and dynamic osmo-response.</title>
        <authorList>
            <person name="Becker E.A."/>
            <person name="Seitzer P.M."/>
            <person name="Tritt A."/>
            <person name="Larsen D."/>
            <person name="Krusor M."/>
            <person name="Yao A.I."/>
            <person name="Wu D."/>
            <person name="Madern D."/>
            <person name="Eisen J.A."/>
            <person name="Darling A.E."/>
            <person name="Facciotti M.T."/>
        </authorList>
    </citation>
    <scope>NUCLEOTIDE SEQUENCE [LARGE SCALE GENOMIC DNA]</scope>
    <source>
        <strain evidence="4 5">JCM 10879</strain>
    </source>
</reference>
<dbReference type="PATRIC" id="fig|1227454.3.peg.2139"/>
<protein>
    <submittedName>
        <fullName evidence="4">CARDB domain-containing protein</fullName>
    </submittedName>
</protein>
<dbReference type="Proteomes" id="UP000011607">
    <property type="component" value="Unassembled WGS sequence"/>
</dbReference>
<keyword evidence="2" id="KW-1133">Transmembrane helix</keyword>
<dbReference type="Gene3D" id="2.60.40.10">
    <property type="entry name" value="Immunoglobulins"/>
    <property type="match status" value="3"/>
</dbReference>